<dbReference type="EMBL" id="MN740401">
    <property type="protein sequence ID" value="QHU04495.1"/>
    <property type="molecule type" value="Genomic_DNA"/>
</dbReference>
<keyword evidence="2" id="KW-0472">Membrane</keyword>
<dbReference type="AlphaFoldDB" id="A0A6C0JF97"/>
<reference evidence="3" key="1">
    <citation type="journal article" date="2020" name="Nature">
        <title>Giant virus diversity and host interactions through global metagenomics.</title>
        <authorList>
            <person name="Schulz F."/>
            <person name="Roux S."/>
            <person name="Paez-Espino D."/>
            <person name="Jungbluth S."/>
            <person name="Walsh D.A."/>
            <person name="Denef V.J."/>
            <person name="McMahon K.D."/>
            <person name="Konstantinidis K.T."/>
            <person name="Eloe-Fadrosh E.A."/>
            <person name="Kyrpides N.C."/>
            <person name="Woyke T."/>
        </authorList>
    </citation>
    <scope>NUCLEOTIDE SEQUENCE</scope>
    <source>
        <strain evidence="3">GVMAG-M-3300027708-51</strain>
    </source>
</reference>
<evidence type="ECO:0000313" key="3">
    <source>
        <dbReference type="EMBL" id="QHU04495.1"/>
    </source>
</evidence>
<proteinExistence type="predicted"/>
<feature type="compositionally biased region" description="Polar residues" evidence="1">
    <location>
        <begin position="315"/>
        <end position="329"/>
    </location>
</feature>
<accession>A0A6C0JF97</accession>
<feature type="transmembrane region" description="Helical" evidence="2">
    <location>
        <begin position="357"/>
        <end position="377"/>
    </location>
</feature>
<keyword evidence="2" id="KW-0812">Transmembrane</keyword>
<sequence length="422" mass="42895">MLRTLLMAISAVLVGGQSPSAAPSRAPTQLSFMDTTKIVPTGNYTLGYLNNTAENDCRIGVARFQAAVTGQVSQFSFGAFSQTANETCGIGFVLRSLPNATQVGLAVSALFSDVVQPVVGTIEMIPFPVPSTALWNLEAGGNYTITIQPFTWASGNTAGGGSVGSATHCTFDVPYGLAGPQYGLVGYRGPTGLPCGSTPLTLMSAADKMALLMKLKGVPIPSATSTPTPSPTTSSTATPSPTGTHTGTPTPTGTPTITDTPTPTLSSGATSSNSATNTRTPSRTPSVSYSPTPTPVSTPSPSSSSTPTPTPSLSFRATASVTPTETPGPTDSPSPRPVAGIAAPTVVHVDAPSNTGALVGAAVGGGLAVVALIALAARYRTVSIQINGPRRIKSWKHMPTLELNHNPLVVTKKSKFDTVDAA</sequence>
<organism evidence="3">
    <name type="scientific">viral metagenome</name>
    <dbReference type="NCBI Taxonomy" id="1070528"/>
    <lineage>
        <taxon>unclassified sequences</taxon>
        <taxon>metagenomes</taxon>
        <taxon>organismal metagenomes</taxon>
    </lineage>
</organism>
<evidence type="ECO:0000256" key="2">
    <source>
        <dbReference type="SAM" id="Phobius"/>
    </source>
</evidence>
<keyword evidence="2" id="KW-1133">Transmembrane helix</keyword>
<feature type="region of interest" description="Disordered" evidence="1">
    <location>
        <begin position="221"/>
        <end position="339"/>
    </location>
</feature>
<feature type="compositionally biased region" description="Low complexity" evidence="1">
    <location>
        <begin position="299"/>
        <end position="314"/>
    </location>
</feature>
<name>A0A6C0JF97_9ZZZZ</name>
<feature type="compositionally biased region" description="Low complexity" evidence="1">
    <location>
        <begin position="221"/>
        <end position="291"/>
    </location>
</feature>
<protein>
    <submittedName>
        <fullName evidence="3">Uncharacterized protein</fullName>
    </submittedName>
</protein>
<evidence type="ECO:0000256" key="1">
    <source>
        <dbReference type="SAM" id="MobiDB-lite"/>
    </source>
</evidence>